<accession>A0ABN7WS89</accession>
<proteinExistence type="predicted"/>
<gene>
    <name evidence="1" type="ORF">GMARGA_LOCUS34326</name>
</gene>
<organism evidence="1 2">
    <name type="scientific">Gigaspora margarita</name>
    <dbReference type="NCBI Taxonomy" id="4874"/>
    <lineage>
        <taxon>Eukaryota</taxon>
        <taxon>Fungi</taxon>
        <taxon>Fungi incertae sedis</taxon>
        <taxon>Mucoromycota</taxon>
        <taxon>Glomeromycotina</taxon>
        <taxon>Glomeromycetes</taxon>
        <taxon>Diversisporales</taxon>
        <taxon>Gigasporaceae</taxon>
        <taxon>Gigaspora</taxon>
    </lineage>
</organism>
<feature type="non-terminal residue" evidence="1">
    <location>
        <position position="56"/>
    </location>
</feature>
<keyword evidence="2" id="KW-1185">Reference proteome</keyword>
<feature type="non-terminal residue" evidence="1">
    <location>
        <position position="1"/>
    </location>
</feature>
<protein>
    <submittedName>
        <fullName evidence="1">43497_t:CDS:1</fullName>
    </submittedName>
</protein>
<sequence>KDLNAFMHSLETKIGDISILASKIWKNEDFIYHLWEEIIIGKIKPFYKKLSEIVKK</sequence>
<name>A0ABN7WS89_GIGMA</name>
<evidence type="ECO:0000313" key="1">
    <source>
        <dbReference type="EMBL" id="CAG8839171.1"/>
    </source>
</evidence>
<dbReference type="Proteomes" id="UP000789901">
    <property type="component" value="Unassembled WGS sequence"/>
</dbReference>
<reference evidence="1 2" key="1">
    <citation type="submission" date="2021-06" db="EMBL/GenBank/DDBJ databases">
        <authorList>
            <person name="Kallberg Y."/>
            <person name="Tangrot J."/>
            <person name="Rosling A."/>
        </authorList>
    </citation>
    <scope>NUCLEOTIDE SEQUENCE [LARGE SCALE GENOMIC DNA]</scope>
    <source>
        <strain evidence="1 2">120-4 pot B 10/14</strain>
    </source>
</reference>
<dbReference type="EMBL" id="CAJVQB010059875">
    <property type="protein sequence ID" value="CAG8839171.1"/>
    <property type="molecule type" value="Genomic_DNA"/>
</dbReference>
<comment type="caution">
    <text evidence="1">The sequence shown here is derived from an EMBL/GenBank/DDBJ whole genome shotgun (WGS) entry which is preliminary data.</text>
</comment>
<evidence type="ECO:0000313" key="2">
    <source>
        <dbReference type="Proteomes" id="UP000789901"/>
    </source>
</evidence>